<sequence length="165" mass="17863">MLALLAAGTALQAAGQESGVAAPLREVPQNLFDDPFEQLSRDLPGCPEPVGPRLPESMRGAVAHGRIERGTTCWLAGQCRLPHSARYDPEIAQAVLPRLKASPALRGTTLWVYFSGRNIYLQGCAGNDAQVQELAAIAREHPEVFTVVPTVRTDPRQALPYEPMP</sequence>
<protein>
    <submittedName>
        <fullName evidence="1">BON domain-containing protein</fullName>
    </submittedName>
</protein>
<evidence type="ECO:0000313" key="1">
    <source>
        <dbReference type="EMBL" id="QNP59448.1"/>
    </source>
</evidence>
<proteinExistence type="predicted"/>
<dbReference type="KEGG" id="amon:H9L24_22120"/>
<organism evidence="1 2">
    <name type="scientific">Paenacidovorax monticola</name>
    <dbReference type="NCBI Taxonomy" id="1926868"/>
    <lineage>
        <taxon>Bacteria</taxon>
        <taxon>Pseudomonadati</taxon>
        <taxon>Pseudomonadota</taxon>
        <taxon>Betaproteobacteria</taxon>
        <taxon>Burkholderiales</taxon>
        <taxon>Comamonadaceae</taxon>
        <taxon>Paenacidovorax</taxon>
    </lineage>
</organism>
<accession>A0A7H0HFY2</accession>
<gene>
    <name evidence="1" type="ORF">H9L24_22120</name>
</gene>
<keyword evidence="2" id="KW-1185">Reference proteome</keyword>
<dbReference type="AlphaFoldDB" id="A0A7H0HFY2"/>
<dbReference type="EMBL" id="CP060790">
    <property type="protein sequence ID" value="QNP59448.1"/>
    <property type="molecule type" value="Genomic_DNA"/>
</dbReference>
<dbReference type="RefSeq" id="WP_187736431.1">
    <property type="nucleotide sequence ID" value="NZ_CP060790.1"/>
</dbReference>
<reference evidence="1 2" key="1">
    <citation type="submission" date="2020-08" db="EMBL/GenBank/DDBJ databases">
        <title>Genome sequence of Acidovorax monticola KACC 19171T.</title>
        <authorList>
            <person name="Hyun D.-W."/>
            <person name="Bae J.-W."/>
        </authorList>
    </citation>
    <scope>NUCLEOTIDE SEQUENCE [LARGE SCALE GENOMIC DNA]</scope>
    <source>
        <strain evidence="1 2">KACC 19171</strain>
    </source>
</reference>
<evidence type="ECO:0000313" key="2">
    <source>
        <dbReference type="Proteomes" id="UP000516057"/>
    </source>
</evidence>
<name>A0A7H0HFY2_9BURK</name>
<dbReference type="Proteomes" id="UP000516057">
    <property type="component" value="Chromosome"/>
</dbReference>